<evidence type="ECO:0000256" key="1">
    <source>
        <dbReference type="ARBA" id="ARBA00007478"/>
    </source>
</evidence>
<gene>
    <name evidence="2" type="primary">Necator_chrV.g20655</name>
    <name evidence="2" type="ORF">RB195_015862</name>
</gene>
<proteinExistence type="inferred from homology"/>
<comment type="similarity">
    <text evidence="1">Belongs to the CDK5RAP3 family.</text>
</comment>
<protein>
    <recommendedName>
        <fullName evidence="4">CDK5 regulatory subunit-associated protein 3</fullName>
    </recommendedName>
</protein>
<dbReference type="PANTHER" id="PTHR14894:SF0">
    <property type="entry name" value="CDK5 REGULATORY SUBUNIT-ASSOCIATED PROTEIN 3"/>
    <property type="match status" value="1"/>
</dbReference>
<keyword evidence="3" id="KW-1185">Reference proteome</keyword>
<sequence length="491" mass="56333">MANVQDLPIDIHSGKLLDWLISRRHCQKDWQKNVLVIREKIKHAMLDMPESDEVMQLLQGSYLNYFHCQQIIEILRETEKGTKNFLGYYSSQRMKDWQEIDSLYRKNNIYLAESAQIFQRLVLYEIPGLKKQITKAEQTLAECAKKEKDYHKQADDGRKLYEKELHRIGIQGHALRAELLALAADLPSFFAKITNDIIMNLKDPLEYYIQFRRYIHQNKNLSTEILPLLSLLIEKGSGLTAFEFKYGTPPLSIEPPSFELLLKEDEKTTECEEIDFGDDAIDFGDDGGVESSAADDLIDVVADTSGAVGESVARGEDALCVVENPYTQNVIKTELNELLNFLTMRKEDEERETSSDLFICGFEKRPSEISKVSPARLAEWISKLKSILDQLSDQQKKHLFRIRSSPQYVEKLVDEIEAKKGLEGRYQGMAALMVEKQKESQEQIAKAAQELQLVVKSTKQLQKQLEEEISKKYDGRRVNIMGGITAALDRR</sequence>
<dbReference type="EMBL" id="JAVFWL010000005">
    <property type="protein sequence ID" value="KAK6758303.1"/>
    <property type="molecule type" value="Genomic_DNA"/>
</dbReference>
<dbReference type="Proteomes" id="UP001303046">
    <property type="component" value="Unassembled WGS sequence"/>
</dbReference>
<reference evidence="2 3" key="1">
    <citation type="submission" date="2023-08" db="EMBL/GenBank/DDBJ databases">
        <title>A Necator americanus chromosomal reference genome.</title>
        <authorList>
            <person name="Ilik V."/>
            <person name="Petrzelkova K.J."/>
            <person name="Pardy F."/>
            <person name="Fuh T."/>
            <person name="Niatou-Singa F.S."/>
            <person name="Gouil Q."/>
            <person name="Baker L."/>
            <person name="Ritchie M.E."/>
            <person name="Jex A.R."/>
            <person name="Gazzola D."/>
            <person name="Li H."/>
            <person name="Toshio Fujiwara R."/>
            <person name="Zhan B."/>
            <person name="Aroian R.V."/>
            <person name="Pafco B."/>
            <person name="Schwarz E.M."/>
        </authorList>
    </citation>
    <scope>NUCLEOTIDE SEQUENCE [LARGE SCALE GENOMIC DNA]</scope>
    <source>
        <strain evidence="2 3">Aroian</strain>
        <tissue evidence="2">Whole animal</tissue>
    </source>
</reference>
<organism evidence="2 3">
    <name type="scientific">Necator americanus</name>
    <name type="common">Human hookworm</name>
    <dbReference type="NCBI Taxonomy" id="51031"/>
    <lineage>
        <taxon>Eukaryota</taxon>
        <taxon>Metazoa</taxon>
        <taxon>Ecdysozoa</taxon>
        <taxon>Nematoda</taxon>
        <taxon>Chromadorea</taxon>
        <taxon>Rhabditida</taxon>
        <taxon>Rhabditina</taxon>
        <taxon>Rhabditomorpha</taxon>
        <taxon>Strongyloidea</taxon>
        <taxon>Ancylostomatidae</taxon>
        <taxon>Bunostominae</taxon>
        <taxon>Necator</taxon>
    </lineage>
</organism>
<accession>A0ABR1E6Y9</accession>
<evidence type="ECO:0008006" key="4">
    <source>
        <dbReference type="Google" id="ProtNLM"/>
    </source>
</evidence>
<dbReference type="PANTHER" id="PTHR14894">
    <property type="entry name" value="CDK5 REGULATORY SUBUNIT-ASSOCIATED PROTEIN 3"/>
    <property type="match status" value="1"/>
</dbReference>
<name>A0ABR1E6Y9_NECAM</name>
<comment type="caution">
    <text evidence="2">The sequence shown here is derived from an EMBL/GenBank/DDBJ whole genome shotgun (WGS) entry which is preliminary data.</text>
</comment>
<dbReference type="InterPro" id="IPR008491">
    <property type="entry name" value="CDK5RAP3"/>
</dbReference>
<evidence type="ECO:0000313" key="2">
    <source>
        <dbReference type="EMBL" id="KAK6758303.1"/>
    </source>
</evidence>
<evidence type="ECO:0000313" key="3">
    <source>
        <dbReference type="Proteomes" id="UP001303046"/>
    </source>
</evidence>
<dbReference type="Pfam" id="PF05600">
    <property type="entry name" value="CDK5RAP3"/>
    <property type="match status" value="1"/>
</dbReference>